<evidence type="ECO:0000313" key="3">
    <source>
        <dbReference type="Proteomes" id="UP001066276"/>
    </source>
</evidence>
<proteinExistence type="predicted"/>
<comment type="caution">
    <text evidence="2">The sequence shown here is derived from an EMBL/GenBank/DDBJ whole genome shotgun (WGS) entry which is preliminary data.</text>
</comment>
<sequence>MSVESDSATDPPCTGWLEMSRDIHGETRREREIKIHEAQTARYTTIPEGRGGGARGENGYEVRLKKIGREGRKRLHSSIPTSAHAPRPGNQCGLQRGTTSLRVTDGVTAAMTAAMMR</sequence>
<reference evidence="2" key="1">
    <citation type="journal article" date="2022" name="bioRxiv">
        <title>Sequencing and chromosome-scale assembly of the giantPleurodeles waltlgenome.</title>
        <authorList>
            <person name="Brown T."/>
            <person name="Elewa A."/>
            <person name="Iarovenko S."/>
            <person name="Subramanian E."/>
            <person name="Araus A.J."/>
            <person name="Petzold A."/>
            <person name="Susuki M."/>
            <person name="Suzuki K.-i.T."/>
            <person name="Hayashi T."/>
            <person name="Toyoda A."/>
            <person name="Oliveira C."/>
            <person name="Osipova E."/>
            <person name="Leigh N.D."/>
            <person name="Simon A."/>
            <person name="Yun M.H."/>
        </authorList>
    </citation>
    <scope>NUCLEOTIDE SEQUENCE</scope>
    <source>
        <strain evidence="2">20211129_DDA</strain>
        <tissue evidence="2">Liver</tissue>
    </source>
</reference>
<name>A0AAV7U7J1_PLEWA</name>
<dbReference type="AlphaFoldDB" id="A0AAV7U7J1"/>
<feature type="region of interest" description="Disordered" evidence="1">
    <location>
        <begin position="68"/>
        <end position="98"/>
    </location>
</feature>
<accession>A0AAV7U7J1</accession>
<keyword evidence="3" id="KW-1185">Reference proteome</keyword>
<dbReference type="Proteomes" id="UP001066276">
    <property type="component" value="Chromosome 3_1"/>
</dbReference>
<gene>
    <name evidence="2" type="ORF">NDU88_000572</name>
</gene>
<protein>
    <submittedName>
        <fullName evidence="2">Uncharacterized protein</fullName>
    </submittedName>
</protein>
<evidence type="ECO:0000256" key="1">
    <source>
        <dbReference type="SAM" id="MobiDB-lite"/>
    </source>
</evidence>
<evidence type="ECO:0000313" key="2">
    <source>
        <dbReference type="EMBL" id="KAJ1183758.1"/>
    </source>
</evidence>
<dbReference type="EMBL" id="JANPWB010000005">
    <property type="protein sequence ID" value="KAJ1183758.1"/>
    <property type="molecule type" value="Genomic_DNA"/>
</dbReference>
<feature type="region of interest" description="Disordered" evidence="1">
    <location>
        <begin position="1"/>
        <end position="22"/>
    </location>
</feature>
<organism evidence="2 3">
    <name type="scientific">Pleurodeles waltl</name>
    <name type="common">Iberian ribbed newt</name>
    <dbReference type="NCBI Taxonomy" id="8319"/>
    <lineage>
        <taxon>Eukaryota</taxon>
        <taxon>Metazoa</taxon>
        <taxon>Chordata</taxon>
        <taxon>Craniata</taxon>
        <taxon>Vertebrata</taxon>
        <taxon>Euteleostomi</taxon>
        <taxon>Amphibia</taxon>
        <taxon>Batrachia</taxon>
        <taxon>Caudata</taxon>
        <taxon>Salamandroidea</taxon>
        <taxon>Salamandridae</taxon>
        <taxon>Pleurodelinae</taxon>
        <taxon>Pleurodeles</taxon>
    </lineage>
</organism>